<dbReference type="InterPro" id="IPR017911">
    <property type="entry name" value="MacB-like_ATP-bd"/>
</dbReference>
<evidence type="ECO:0000256" key="5">
    <source>
        <dbReference type="ARBA" id="ARBA00022741"/>
    </source>
</evidence>
<sequence>MASLPLIQCFHVAKSYVAGEDILRDANLQILKGEFLFLMGPSGAGKSTFLKMLLGLEAPTRGHILVDGRNIHRLSRKDIPAYRRTVGMVFQDFKLLPRDSVAYNVALPLVAAGRPPGLVRSKVKALLQFVGLEKKAGTPCCRLSGGEQQRVALARAVANDPWILLADEPTGNLDPCASAVVMELMKAVHDRGTTVVVATHDPSLLEHIPEARRVHIHEGVFYEEAEASSTVCASALGGPGWD</sequence>
<dbReference type="InterPro" id="IPR027417">
    <property type="entry name" value="P-loop_NTPase"/>
</dbReference>
<dbReference type="OrthoDB" id="9809450at2"/>
<dbReference type="PROSITE" id="PS00211">
    <property type="entry name" value="ABC_TRANSPORTER_1"/>
    <property type="match status" value="1"/>
</dbReference>
<accession>A0A1M4WAQ2</accession>
<keyword evidence="6 8" id="KW-0067">ATP-binding</keyword>
<comment type="function">
    <text evidence="1">Part of the ABC transporter FtsEX involved in cellular division. Important for assembly or stability of the septal ring.</text>
</comment>
<dbReference type="InterPro" id="IPR003593">
    <property type="entry name" value="AAA+_ATPase"/>
</dbReference>
<keyword evidence="9" id="KW-1185">Reference proteome</keyword>
<dbReference type="STRING" id="1121391.SAMN02745206_00824"/>
<dbReference type="Proteomes" id="UP000184076">
    <property type="component" value="Unassembled WGS sequence"/>
</dbReference>
<dbReference type="GO" id="GO:0005886">
    <property type="term" value="C:plasma membrane"/>
    <property type="evidence" value="ECO:0007669"/>
    <property type="project" value="UniProtKB-ARBA"/>
</dbReference>
<dbReference type="PANTHER" id="PTHR24220">
    <property type="entry name" value="IMPORT ATP-BINDING PROTEIN"/>
    <property type="match status" value="1"/>
</dbReference>
<dbReference type="InterPro" id="IPR017871">
    <property type="entry name" value="ABC_transporter-like_CS"/>
</dbReference>
<dbReference type="GO" id="GO:0022857">
    <property type="term" value="F:transmembrane transporter activity"/>
    <property type="evidence" value="ECO:0007669"/>
    <property type="project" value="TreeGrafter"/>
</dbReference>
<evidence type="ECO:0000313" key="8">
    <source>
        <dbReference type="EMBL" id="SHE78348.1"/>
    </source>
</evidence>
<dbReference type="PANTHER" id="PTHR24220:SF470">
    <property type="entry name" value="CELL DIVISION ATP-BINDING PROTEIN FTSE"/>
    <property type="match status" value="1"/>
</dbReference>
<dbReference type="Gene3D" id="3.40.50.300">
    <property type="entry name" value="P-loop containing nucleotide triphosphate hydrolases"/>
    <property type="match status" value="1"/>
</dbReference>
<organism evidence="8 9">
    <name type="scientific">Desulfacinum infernum DSM 9756</name>
    <dbReference type="NCBI Taxonomy" id="1121391"/>
    <lineage>
        <taxon>Bacteria</taxon>
        <taxon>Pseudomonadati</taxon>
        <taxon>Thermodesulfobacteriota</taxon>
        <taxon>Syntrophobacteria</taxon>
        <taxon>Syntrophobacterales</taxon>
        <taxon>Syntrophobacteraceae</taxon>
        <taxon>Desulfacinum</taxon>
    </lineage>
</organism>
<keyword evidence="4" id="KW-0813">Transport</keyword>
<evidence type="ECO:0000259" key="7">
    <source>
        <dbReference type="PROSITE" id="PS50893"/>
    </source>
</evidence>
<evidence type="ECO:0000313" key="9">
    <source>
        <dbReference type="Proteomes" id="UP000184076"/>
    </source>
</evidence>
<evidence type="ECO:0000256" key="2">
    <source>
        <dbReference type="ARBA" id="ARBA00005417"/>
    </source>
</evidence>
<dbReference type="GO" id="GO:0016887">
    <property type="term" value="F:ATP hydrolysis activity"/>
    <property type="evidence" value="ECO:0007669"/>
    <property type="project" value="InterPro"/>
</dbReference>
<protein>
    <recommendedName>
        <fullName evidence="3">Cell division ATP-binding protein FtsE</fullName>
    </recommendedName>
</protein>
<dbReference type="RefSeq" id="WP_073037231.1">
    <property type="nucleotide sequence ID" value="NZ_FQVB01000007.1"/>
</dbReference>
<dbReference type="GO" id="GO:0051301">
    <property type="term" value="P:cell division"/>
    <property type="evidence" value="ECO:0007669"/>
    <property type="project" value="UniProtKB-KW"/>
</dbReference>
<keyword evidence="8" id="KW-0132">Cell division</keyword>
<feature type="domain" description="ABC transporter" evidence="7">
    <location>
        <begin position="7"/>
        <end position="242"/>
    </location>
</feature>
<evidence type="ECO:0000256" key="3">
    <source>
        <dbReference type="ARBA" id="ARBA00020019"/>
    </source>
</evidence>
<keyword evidence="8" id="KW-0131">Cell cycle</keyword>
<dbReference type="AlphaFoldDB" id="A0A1M4WAQ2"/>
<keyword evidence="5" id="KW-0547">Nucleotide-binding</keyword>
<comment type="similarity">
    <text evidence="2">Belongs to the ABC transporter superfamily.</text>
</comment>
<dbReference type="CDD" id="cd03255">
    <property type="entry name" value="ABC_MJ0796_LolCDE_FtsE"/>
    <property type="match status" value="1"/>
</dbReference>
<dbReference type="InterPro" id="IPR003439">
    <property type="entry name" value="ABC_transporter-like_ATP-bd"/>
</dbReference>
<name>A0A1M4WAQ2_9BACT</name>
<evidence type="ECO:0000256" key="4">
    <source>
        <dbReference type="ARBA" id="ARBA00022448"/>
    </source>
</evidence>
<dbReference type="GO" id="GO:0005524">
    <property type="term" value="F:ATP binding"/>
    <property type="evidence" value="ECO:0007669"/>
    <property type="project" value="UniProtKB-KW"/>
</dbReference>
<dbReference type="FunFam" id="3.40.50.300:FF:000056">
    <property type="entry name" value="Cell division ATP-binding protein FtsE"/>
    <property type="match status" value="1"/>
</dbReference>
<evidence type="ECO:0000256" key="6">
    <source>
        <dbReference type="ARBA" id="ARBA00022840"/>
    </source>
</evidence>
<dbReference type="PROSITE" id="PS50893">
    <property type="entry name" value="ABC_TRANSPORTER_2"/>
    <property type="match status" value="1"/>
</dbReference>
<proteinExistence type="inferred from homology"/>
<gene>
    <name evidence="8" type="ORF">SAMN02745206_00824</name>
</gene>
<evidence type="ECO:0000256" key="1">
    <source>
        <dbReference type="ARBA" id="ARBA00002579"/>
    </source>
</evidence>
<dbReference type="InterPro" id="IPR015854">
    <property type="entry name" value="ABC_transpr_LolD-like"/>
</dbReference>
<dbReference type="Pfam" id="PF00005">
    <property type="entry name" value="ABC_tran"/>
    <property type="match status" value="1"/>
</dbReference>
<dbReference type="SMART" id="SM00382">
    <property type="entry name" value="AAA"/>
    <property type="match status" value="1"/>
</dbReference>
<reference evidence="9" key="1">
    <citation type="submission" date="2016-11" db="EMBL/GenBank/DDBJ databases">
        <authorList>
            <person name="Varghese N."/>
            <person name="Submissions S."/>
        </authorList>
    </citation>
    <scope>NUCLEOTIDE SEQUENCE [LARGE SCALE GENOMIC DNA]</scope>
    <source>
        <strain evidence="9">DSM 9756</strain>
    </source>
</reference>
<dbReference type="SUPFAM" id="SSF52540">
    <property type="entry name" value="P-loop containing nucleoside triphosphate hydrolases"/>
    <property type="match status" value="1"/>
</dbReference>
<dbReference type="EMBL" id="FQVB01000007">
    <property type="protein sequence ID" value="SHE78348.1"/>
    <property type="molecule type" value="Genomic_DNA"/>
</dbReference>